<proteinExistence type="predicted"/>
<dbReference type="Proteomes" id="UP001412067">
    <property type="component" value="Unassembled WGS sequence"/>
</dbReference>
<keyword evidence="3" id="KW-1185">Reference proteome</keyword>
<comment type="caution">
    <text evidence="2">The sequence shown here is derived from an EMBL/GenBank/DDBJ whole genome shotgun (WGS) entry which is preliminary data.</text>
</comment>
<dbReference type="EMBL" id="JBBWWR010000011">
    <property type="protein sequence ID" value="KAK8959835.1"/>
    <property type="molecule type" value="Genomic_DNA"/>
</dbReference>
<evidence type="ECO:0000313" key="2">
    <source>
        <dbReference type="EMBL" id="KAK8959835.1"/>
    </source>
</evidence>
<keyword evidence="1" id="KW-0472">Membrane</keyword>
<organism evidence="2 3">
    <name type="scientific">Platanthera guangdongensis</name>
    <dbReference type="NCBI Taxonomy" id="2320717"/>
    <lineage>
        <taxon>Eukaryota</taxon>
        <taxon>Viridiplantae</taxon>
        <taxon>Streptophyta</taxon>
        <taxon>Embryophyta</taxon>
        <taxon>Tracheophyta</taxon>
        <taxon>Spermatophyta</taxon>
        <taxon>Magnoliopsida</taxon>
        <taxon>Liliopsida</taxon>
        <taxon>Asparagales</taxon>
        <taxon>Orchidaceae</taxon>
        <taxon>Orchidoideae</taxon>
        <taxon>Orchideae</taxon>
        <taxon>Orchidinae</taxon>
        <taxon>Platanthera</taxon>
    </lineage>
</organism>
<keyword evidence="1" id="KW-0812">Transmembrane</keyword>
<feature type="transmembrane region" description="Helical" evidence="1">
    <location>
        <begin position="105"/>
        <end position="124"/>
    </location>
</feature>
<protein>
    <submittedName>
        <fullName evidence="2">Uncharacterized protein</fullName>
    </submittedName>
</protein>
<sequence length="171" mass="18846">MLSSTLQVGRLPFGESRLGRDTGDSTAGVTPVAPLLCDYGTLLPSRWCNAARPLRHDCSVFHRWPKVVPPGSAGCLVGVALFTSSGVQRLCCLRSVPRRLPRTRVFGFLVGFTLHILGFVFSYWPFKLLSGTTVSALTGGLTLLFFFDQVRPRRVRIAGWHIAAKVEELMQ</sequence>
<evidence type="ECO:0000313" key="3">
    <source>
        <dbReference type="Proteomes" id="UP001412067"/>
    </source>
</evidence>
<evidence type="ECO:0000256" key="1">
    <source>
        <dbReference type="SAM" id="Phobius"/>
    </source>
</evidence>
<accession>A0ABR2M7J3</accession>
<feature type="transmembrane region" description="Helical" evidence="1">
    <location>
        <begin position="130"/>
        <end position="147"/>
    </location>
</feature>
<gene>
    <name evidence="2" type="ORF">KSP40_PGU022370</name>
</gene>
<reference evidence="2 3" key="1">
    <citation type="journal article" date="2022" name="Nat. Plants">
        <title>Genomes of leafy and leafless Platanthera orchids illuminate the evolution of mycoheterotrophy.</title>
        <authorList>
            <person name="Li M.H."/>
            <person name="Liu K.W."/>
            <person name="Li Z."/>
            <person name="Lu H.C."/>
            <person name="Ye Q.L."/>
            <person name="Zhang D."/>
            <person name="Wang J.Y."/>
            <person name="Li Y.F."/>
            <person name="Zhong Z.M."/>
            <person name="Liu X."/>
            <person name="Yu X."/>
            <person name="Liu D.K."/>
            <person name="Tu X.D."/>
            <person name="Liu B."/>
            <person name="Hao Y."/>
            <person name="Liao X.Y."/>
            <person name="Jiang Y.T."/>
            <person name="Sun W.H."/>
            <person name="Chen J."/>
            <person name="Chen Y.Q."/>
            <person name="Ai Y."/>
            <person name="Zhai J.W."/>
            <person name="Wu S.S."/>
            <person name="Zhou Z."/>
            <person name="Hsiao Y.Y."/>
            <person name="Wu W.L."/>
            <person name="Chen Y.Y."/>
            <person name="Lin Y.F."/>
            <person name="Hsu J.L."/>
            <person name="Li C.Y."/>
            <person name="Wang Z.W."/>
            <person name="Zhao X."/>
            <person name="Zhong W.Y."/>
            <person name="Ma X.K."/>
            <person name="Ma L."/>
            <person name="Huang J."/>
            <person name="Chen G.Z."/>
            <person name="Huang M.Z."/>
            <person name="Huang L."/>
            <person name="Peng D.H."/>
            <person name="Luo Y.B."/>
            <person name="Zou S.Q."/>
            <person name="Chen S.P."/>
            <person name="Lan S."/>
            <person name="Tsai W.C."/>
            <person name="Van de Peer Y."/>
            <person name="Liu Z.J."/>
        </authorList>
    </citation>
    <scope>NUCLEOTIDE SEQUENCE [LARGE SCALE GENOMIC DNA]</scope>
    <source>
        <strain evidence="2">Lor288</strain>
    </source>
</reference>
<keyword evidence="1" id="KW-1133">Transmembrane helix</keyword>
<name>A0ABR2M7J3_9ASPA</name>